<keyword evidence="2" id="KW-0560">Oxidoreductase</keyword>
<organism evidence="2 3">
    <name type="scientific">Streptomyces albus</name>
    <dbReference type="NCBI Taxonomy" id="1888"/>
    <lineage>
        <taxon>Bacteria</taxon>
        <taxon>Bacillati</taxon>
        <taxon>Actinomycetota</taxon>
        <taxon>Actinomycetes</taxon>
        <taxon>Kitasatosporales</taxon>
        <taxon>Streptomycetaceae</taxon>
        <taxon>Streptomyces</taxon>
    </lineage>
</organism>
<dbReference type="PROSITE" id="PS51725">
    <property type="entry name" value="ABM"/>
    <property type="match status" value="1"/>
</dbReference>
<comment type="caution">
    <text evidence="2">The sequence shown here is derived from an EMBL/GenBank/DDBJ whole genome shotgun (WGS) entry which is preliminary data.</text>
</comment>
<dbReference type="SUPFAM" id="SSF54909">
    <property type="entry name" value="Dimeric alpha+beta barrel"/>
    <property type="match status" value="1"/>
</dbReference>
<evidence type="ECO:0000313" key="2">
    <source>
        <dbReference type="EMBL" id="TGG89683.1"/>
    </source>
</evidence>
<dbReference type="RefSeq" id="WP_135566601.1">
    <property type="nucleotide sequence ID" value="NZ_CP103060.1"/>
</dbReference>
<name>A0A8H1LMT9_9ACTN</name>
<dbReference type="AlphaFoldDB" id="A0A8H1LMT9"/>
<dbReference type="EMBL" id="RCIY01000002">
    <property type="protein sequence ID" value="TGG89683.1"/>
    <property type="molecule type" value="Genomic_DNA"/>
</dbReference>
<protein>
    <submittedName>
        <fullName evidence="2">Antibiotic biosynthesis monooxygenase</fullName>
    </submittedName>
</protein>
<reference evidence="2 3" key="1">
    <citation type="submission" date="2018-10" db="EMBL/GenBank/DDBJ databases">
        <title>Isolation of pseudouridimycin from Streptomyces albus DSM 40763.</title>
        <authorList>
            <person name="Rosenqvist P."/>
            <person name="Metsae-Ketelae M."/>
            <person name="Virta P."/>
        </authorList>
    </citation>
    <scope>NUCLEOTIDE SEQUENCE [LARGE SCALE GENOMIC DNA]</scope>
    <source>
        <strain evidence="2 3">DSM 40763</strain>
    </source>
</reference>
<dbReference type="GeneID" id="75184348"/>
<dbReference type="InterPro" id="IPR011008">
    <property type="entry name" value="Dimeric_a/b-barrel"/>
</dbReference>
<dbReference type="GO" id="GO:0004497">
    <property type="term" value="F:monooxygenase activity"/>
    <property type="evidence" value="ECO:0007669"/>
    <property type="project" value="UniProtKB-KW"/>
</dbReference>
<dbReference type="Gene3D" id="3.30.70.100">
    <property type="match status" value="1"/>
</dbReference>
<feature type="domain" description="ABM" evidence="1">
    <location>
        <begin position="5"/>
        <end position="97"/>
    </location>
</feature>
<accession>A0A8H1LMT9</accession>
<proteinExistence type="predicted"/>
<dbReference type="Pfam" id="PF03992">
    <property type="entry name" value="ABM"/>
    <property type="match status" value="1"/>
</dbReference>
<evidence type="ECO:0000259" key="1">
    <source>
        <dbReference type="PROSITE" id="PS51725"/>
    </source>
</evidence>
<dbReference type="InterPro" id="IPR007138">
    <property type="entry name" value="ABM_dom"/>
</dbReference>
<sequence length="103" mass="11584">MPGEVRVLVHQAAYDDEELAAVRAAYHRVSARMAKVPGMLGNELLRSPADPTALVVVSRWRDMTAFRAWEQGAGHKDDTAPLRPYRDTRLDVPFGIYEVDAEY</sequence>
<dbReference type="Proteomes" id="UP000298111">
    <property type="component" value="Unassembled WGS sequence"/>
</dbReference>
<gene>
    <name evidence="2" type="ORF">D8771_01985</name>
</gene>
<evidence type="ECO:0000313" key="3">
    <source>
        <dbReference type="Proteomes" id="UP000298111"/>
    </source>
</evidence>
<keyword evidence="2" id="KW-0503">Monooxygenase</keyword>